<organism evidence="1 2">
    <name type="scientific">Brassica napus</name>
    <name type="common">Rape</name>
    <dbReference type="NCBI Taxonomy" id="3708"/>
    <lineage>
        <taxon>Eukaryota</taxon>
        <taxon>Viridiplantae</taxon>
        <taxon>Streptophyta</taxon>
        <taxon>Embryophyta</taxon>
        <taxon>Tracheophyta</taxon>
        <taxon>Spermatophyta</taxon>
        <taxon>Magnoliopsida</taxon>
        <taxon>eudicotyledons</taxon>
        <taxon>Gunneridae</taxon>
        <taxon>Pentapetalae</taxon>
        <taxon>rosids</taxon>
        <taxon>malvids</taxon>
        <taxon>Brassicales</taxon>
        <taxon>Brassicaceae</taxon>
        <taxon>Brassiceae</taxon>
        <taxon>Brassica</taxon>
    </lineage>
</organism>
<sequence length="60" mass="6882">MVEPHGIRVDHLLRIVLDAQRVDETERNCCRSLTVVVASARINASSPRINAPFHFRRMVK</sequence>
<dbReference type="EMBL" id="JAGKQM010000014">
    <property type="protein sequence ID" value="KAH0885849.1"/>
    <property type="molecule type" value="Genomic_DNA"/>
</dbReference>
<accession>A0ABQ8A045</accession>
<proteinExistence type="predicted"/>
<evidence type="ECO:0000313" key="2">
    <source>
        <dbReference type="Proteomes" id="UP000824890"/>
    </source>
</evidence>
<dbReference type="Proteomes" id="UP000824890">
    <property type="component" value="Unassembled WGS sequence"/>
</dbReference>
<comment type="caution">
    <text evidence="1">The sequence shown here is derived from an EMBL/GenBank/DDBJ whole genome shotgun (WGS) entry which is preliminary data.</text>
</comment>
<keyword evidence="2" id="KW-1185">Reference proteome</keyword>
<evidence type="ECO:0000313" key="1">
    <source>
        <dbReference type="EMBL" id="KAH0885849.1"/>
    </source>
</evidence>
<reference evidence="1 2" key="1">
    <citation type="submission" date="2021-05" db="EMBL/GenBank/DDBJ databases">
        <title>Genome Assembly of Synthetic Allotetraploid Brassica napus Reveals Homoeologous Exchanges between Subgenomes.</title>
        <authorList>
            <person name="Davis J.T."/>
        </authorList>
    </citation>
    <scope>NUCLEOTIDE SEQUENCE [LARGE SCALE GENOMIC DNA]</scope>
    <source>
        <strain evidence="2">cv. Da-Ae</strain>
        <tissue evidence="1">Seedling</tissue>
    </source>
</reference>
<protein>
    <submittedName>
        <fullName evidence="1">Uncharacterized protein</fullName>
    </submittedName>
</protein>
<gene>
    <name evidence="1" type="ORF">HID58_061945</name>
</gene>
<name>A0ABQ8A045_BRANA</name>